<dbReference type="Proteomes" id="UP000010878">
    <property type="component" value="Chromosome"/>
</dbReference>
<protein>
    <submittedName>
        <fullName evidence="2">Uncharacterized protein</fullName>
    </submittedName>
</protein>
<feature type="compositionally biased region" description="Acidic residues" evidence="1">
    <location>
        <begin position="308"/>
        <end position="322"/>
    </location>
</feature>
<dbReference type="AlphaFoldDB" id="L0K1S3"/>
<dbReference type="OrthoDB" id="321312at2157"/>
<dbReference type="EMBL" id="CP003929">
    <property type="protein sequence ID" value="AGB38068.1"/>
    <property type="molecule type" value="Genomic_DNA"/>
</dbReference>
<dbReference type="HOGENOM" id="CLU_759954_0_0_2"/>
<dbReference type="KEGG" id="nou:Natoc_2290"/>
<gene>
    <name evidence="2" type="ORF">Natoc_2290</name>
</gene>
<name>L0K1S3_9EURY</name>
<dbReference type="STRING" id="694430.Natoc_2290"/>
<evidence type="ECO:0000256" key="1">
    <source>
        <dbReference type="SAM" id="MobiDB-lite"/>
    </source>
</evidence>
<dbReference type="InterPro" id="IPR027417">
    <property type="entry name" value="P-loop_NTPase"/>
</dbReference>
<dbReference type="RefSeq" id="WP_015321511.1">
    <property type="nucleotide sequence ID" value="NC_019974.1"/>
</dbReference>
<evidence type="ECO:0000313" key="2">
    <source>
        <dbReference type="EMBL" id="AGB38068.1"/>
    </source>
</evidence>
<keyword evidence="3" id="KW-1185">Reference proteome</keyword>
<dbReference type="GeneID" id="14403974"/>
<dbReference type="eggNOG" id="arCOG08166">
    <property type="taxonomic scope" value="Archaea"/>
</dbReference>
<accession>L0K1S3</accession>
<feature type="region of interest" description="Disordered" evidence="1">
    <location>
        <begin position="308"/>
        <end position="364"/>
    </location>
</feature>
<reference evidence="2 3" key="1">
    <citation type="submission" date="2012-11" db="EMBL/GenBank/DDBJ databases">
        <title>FINISHED of Natronococcus occultus SP4, DSM 3396.</title>
        <authorList>
            <consortium name="DOE Joint Genome Institute"/>
            <person name="Eisen J."/>
            <person name="Huntemann M."/>
            <person name="Wei C.-L."/>
            <person name="Han J."/>
            <person name="Detter J.C."/>
            <person name="Han C."/>
            <person name="Tapia R."/>
            <person name="Chen A."/>
            <person name="Kyrpides N."/>
            <person name="Mavromatis K."/>
            <person name="Markowitz V."/>
            <person name="Szeto E."/>
            <person name="Ivanova N."/>
            <person name="Mikhailova N."/>
            <person name="Ovchinnikova G."/>
            <person name="Pagani I."/>
            <person name="Pati A."/>
            <person name="Goodwin L."/>
            <person name="Nordberg H.P."/>
            <person name="Cantor M.N."/>
            <person name="Hua S.X."/>
            <person name="Woyke T."/>
            <person name="Eisen J."/>
            <person name="Klenk H.-P."/>
            <person name="Klenk H.-P."/>
        </authorList>
    </citation>
    <scope>NUCLEOTIDE SEQUENCE [LARGE SCALE GENOMIC DNA]</scope>
    <source>
        <strain evidence="2 3">SP4</strain>
    </source>
</reference>
<proteinExistence type="predicted"/>
<sequence>MKDGDGFDGASYLREYTRDEDNNIHVHAGLVPDPKIRKWLSWVAERYQPLTDEMPARFWETRFAKEALAKYGTETAQYALEEGQMHVIDYLTGMPDTKVDMSTMDALDWLGDWVSRDAPITLVSGHMNTGKSSTTLKIYGKLWQDEHPRGTVLSNIRTCPATESCSRMSTLVEYARDHKDEPTMMILDEAAAHASGDLDDYEVKEQMRQLIRFAAKYDLGLTIIGHAEGGRDISPEIRRFAEVIHKTSKKRATIYENITEKKEYVDKKYELKALPDVTSKWKYDPDETSTWKWDYDGDDLVDLDNDVDELDWGEGTDEEPEWESCQGVRQDGEACQQDNPAALDENGYCRHHTDQYEPDEEDED</sequence>
<evidence type="ECO:0000313" key="3">
    <source>
        <dbReference type="Proteomes" id="UP000010878"/>
    </source>
</evidence>
<dbReference type="SUPFAM" id="SSF52540">
    <property type="entry name" value="P-loop containing nucleoside triphosphate hydrolases"/>
    <property type="match status" value="1"/>
</dbReference>
<organism evidence="2 3">
    <name type="scientific">Natronococcus occultus SP4</name>
    <dbReference type="NCBI Taxonomy" id="694430"/>
    <lineage>
        <taxon>Archaea</taxon>
        <taxon>Methanobacteriati</taxon>
        <taxon>Methanobacteriota</taxon>
        <taxon>Stenosarchaea group</taxon>
        <taxon>Halobacteria</taxon>
        <taxon>Halobacteriales</taxon>
        <taxon>Natrialbaceae</taxon>
        <taxon>Natronococcus</taxon>
    </lineage>
</organism>